<feature type="region of interest" description="Disordered" evidence="1">
    <location>
        <begin position="696"/>
        <end position="738"/>
    </location>
</feature>
<feature type="compositionally biased region" description="Basic and acidic residues" evidence="1">
    <location>
        <begin position="844"/>
        <end position="856"/>
    </location>
</feature>
<dbReference type="EMBL" id="CAJPEV010002228">
    <property type="protein sequence ID" value="CAG0896181.1"/>
    <property type="molecule type" value="Genomic_DNA"/>
</dbReference>
<name>A0A7R9A899_9CRUS</name>
<dbReference type="EMBL" id="LR901745">
    <property type="protein sequence ID" value="CAD7249307.1"/>
    <property type="molecule type" value="Genomic_DNA"/>
</dbReference>
<feature type="region of interest" description="Disordered" evidence="1">
    <location>
        <begin position="841"/>
        <end position="870"/>
    </location>
</feature>
<feature type="region of interest" description="Disordered" evidence="1">
    <location>
        <begin position="612"/>
        <end position="640"/>
    </location>
</feature>
<keyword evidence="3" id="KW-1185">Reference proteome</keyword>
<feature type="region of interest" description="Disordered" evidence="1">
    <location>
        <begin position="1"/>
        <end position="21"/>
    </location>
</feature>
<organism evidence="2">
    <name type="scientific">Darwinula stevensoni</name>
    <dbReference type="NCBI Taxonomy" id="69355"/>
    <lineage>
        <taxon>Eukaryota</taxon>
        <taxon>Metazoa</taxon>
        <taxon>Ecdysozoa</taxon>
        <taxon>Arthropoda</taxon>
        <taxon>Crustacea</taxon>
        <taxon>Oligostraca</taxon>
        <taxon>Ostracoda</taxon>
        <taxon>Podocopa</taxon>
        <taxon>Podocopida</taxon>
        <taxon>Darwinulocopina</taxon>
        <taxon>Darwinuloidea</taxon>
        <taxon>Darwinulidae</taxon>
        <taxon>Darwinula</taxon>
    </lineage>
</organism>
<dbReference type="OrthoDB" id="8300686at2759"/>
<feature type="compositionally biased region" description="Basic and acidic residues" evidence="1">
    <location>
        <begin position="423"/>
        <end position="434"/>
    </location>
</feature>
<dbReference type="AlphaFoldDB" id="A0A7R9A899"/>
<feature type="compositionally biased region" description="Basic and acidic residues" evidence="1">
    <location>
        <begin position="624"/>
        <end position="636"/>
    </location>
</feature>
<evidence type="ECO:0000313" key="3">
    <source>
        <dbReference type="Proteomes" id="UP000677054"/>
    </source>
</evidence>
<evidence type="ECO:0000313" key="2">
    <source>
        <dbReference type="EMBL" id="CAD7249307.1"/>
    </source>
</evidence>
<feature type="compositionally biased region" description="Basic and acidic residues" evidence="1">
    <location>
        <begin position="705"/>
        <end position="727"/>
    </location>
</feature>
<evidence type="ECO:0000256" key="1">
    <source>
        <dbReference type="SAM" id="MobiDB-lite"/>
    </source>
</evidence>
<sequence length="870" mass="96198">IDRKDIDSNGGDGDSFVPPRLEVPLFDTARRNLEKSTWDSRVPPGPKGFKVGLYRRPIASSHRSAVNRCSRGTGTDGMEVGTDGMEVGTDGMEVGTDGMEDESADGLNVFSPRSDLIGRRHPSSREKSEKTVENGGSKMEALGSTTTESRDFLLFLRFPFSRGRNDTSTRWKVRPVATESGDLGDRSNDDTNGTDVVGIVAFLRSGVPIGAESGFREILSFALASMRNHPKDPSENCFSRLSRRIRIGSFYSTEVDERPSDCLEKLSRSLKYRYVQRQFVIRRLDEVGLPTRLPTRFHTRLPTRLLIRFPTRLSTLPPFTGCYGSRASTAPSSVDVSAGIGIRIESSPVPLSFRDPESARNDRDLFRYGRFRSRPSSCDLGSSASRERLVPRKGTVRESGVTGNGGNPRSLGDASARESSVSKIERSRERERKEEVGKFGIPSVRRCYRSFPTSRFVPPRFCRAIHGRHFLSARFLETSPVLPSFRPSVLPSFRPSVLPSFRPSVLPSFRPSALPSHPEARRRVKAFALASVRLSHRSATVANHEPSSFFFGLPSSIMDRLRFLSPSPLMVFCANESSSGRSRRLLLSFGRHPRSLERLLSFSCVPLRLAPSASTKSPPFTFGRKREQKGSAEKRRTLPSPRSSVIAFHRGVSLGAPESDGIVFAPVTSKSHVSTARSEKDADERFANVVFEKGVSTRVPSGHPSSREGSNDELHRGRERERWRSGPEDGATPVRRTVDLPYGMSGGEEGGGSNWTSNVYPGLGAIPWMFSSQEECEAFYANITFGFVARTKILTTEAGRRRSSRYGESISDGAGIGPRCFPHPARSFHSATTRKRVPILRRIGSREVTRRKESPESFRLGGSSEDGSTS</sequence>
<feature type="region of interest" description="Disordered" evidence="1">
    <location>
        <begin position="64"/>
        <end position="86"/>
    </location>
</feature>
<feature type="non-terminal residue" evidence="2">
    <location>
        <position position="1"/>
    </location>
</feature>
<feature type="region of interest" description="Disordered" evidence="1">
    <location>
        <begin position="376"/>
        <end position="434"/>
    </location>
</feature>
<protein>
    <submittedName>
        <fullName evidence="2">Uncharacterized protein</fullName>
    </submittedName>
</protein>
<reference evidence="2" key="1">
    <citation type="submission" date="2020-11" db="EMBL/GenBank/DDBJ databases">
        <authorList>
            <person name="Tran Van P."/>
        </authorList>
    </citation>
    <scope>NUCLEOTIDE SEQUENCE</scope>
</reference>
<gene>
    <name evidence="2" type="ORF">DSTB1V02_LOCUS9105</name>
</gene>
<feature type="region of interest" description="Disordered" evidence="1">
    <location>
        <begin position="103"/>
        <end position="142"/>
    </location>
</feature>
<dbReference type="Proteomes" id="UP000677054">
    <property type="component" value="Unassembled WGS sequence"/>
</dbReference>
<accession>A0A7R9A899</accession>
<feature type="compositionally biased region" description="Basic and acidic residues" evidence="1">
    <location>
        <begin position="123"/>
        <end position="132"/>
    </location>
</feature>
<proteinExistence type="predicted"/>